<name>A0A6V7RR31_9STAP</name>
<keyword evidence="1" id="KW-1133">Transmembrane helix</keyword>
<feature type="transmembrane region" description="Helical" evidence="1">
    <location>
        <begin position="18"/>
        <end position="36"/>
    </location>
</feature>
<dbReference type="Proteomes" id="UP000589351">
    <property type="component" value="Unassembled WGS sequence"/>
</dbReference>
<dbReference type="AlphaFoldDB" id="A0A6V7RR31"/>
<evidence type="ECO:0000313" key="2">
    <source>
        <dbReference type="EMBL" id="CAD2080447.1"/>
    </source>
</evidence>
<keyword evidence="1" id="KW-0812">Transmembrane</keyword>
<dbReference type="EMBL" id="CAJEWD010000008">
    <property type="protein sequence ID" value="CAD2080447.1"/>
    <property type="molecule type" value="Genomic_DNA"/>
</dbReference>
<evidence type="ECO:0000313" key="3">
    <source>
        <dbReference type="Proteomes" id="UP000589351"/>
    </source>
</evidence>
<organism evidence="2 3">
    <name type="scientific">Jeotgalicoccus meleagridis</name>
    <dbReference type="NCBI Taxonomy" id="2759181"/>
    <lineage>
        <taxon>Bacteria</taxon>
        <taxon>Bacillati</taxon>
        <taxon>Bacillota</taxon>
        <taxon>Bacilli</taxon>
        <taxon>Bacillales</taxon>
        <taxon>Staphylococcaceae</taxon>
        <taxon>Jeotgalicoccus</taxon>
    </lineage>
</organism>
<protein>
    <submittedName>
        <fullName evidence="2">Uncharacterized protein</fullName>
    </submittedName>
</protein>
<accession>A0A6V7RR31</accession>
<keyword evidence="1" id="KW-0472">Membrane</keyword>
<evidence type="ECO:0000256" key="1">
    <source>
        <dbReference type="SAM" id="Phobius"/>
    </source>
</evidence>
<keyword evidence="3" id="KW-1185">Reference proteome</keyword>
<gene>
    <name evidence="2" type="ORF">JEODO184_01937</name>
</gene>
<reference evidence="2 3" key="1">
    <citation type="submission" date="2020-07" db="EMBL/GenBank/DDBJ databases">
        <authorList>
            <person name="Criscuolo A."/>
        </authorList>
    </citation>
    <scope>NUCLEOTIDE SEQUENCE [LARGE SCALE GENOMIC DNA]</scope>
    <source>
        <strain evidence="2">CIP111649</strain>
    </source>
</reference>
<feature type="transmembrane region" description="Helical" evidence="1">
    <location>
        <begin position="42"/>
        <end position="62"/>
    </location>
</feature>
<comment type="caution">
    <text evidence="2">The sequence shown here is derived from an EMBL/GenBank/DDBJ whole genome shotgun (WGS) entry which is preliminary data.</text>
</comment>
<proteinExistence type="predicted"/>
<sequence>MTMLGTYILNKGRDLMNTLFKILMFVGVAILLYNAAARPDNIILLSIVGTLLLMFPGFMLVLNSKRDKTK</sequence>